<evidence type="ECO:0000313" key="2">
    <source>
        <dbReference type="EMBL" id="KAF7623573.1"/>
    </source>
</evidence>
<keyword evidence="1" id="KW-0812">Transmembrane</keyword>
<keyword evidence="1" id="KW-1133">Transmembrane helix</keyword>
<sequence>MINKCILARIFMYIILLRVCNTLTVHTPFLYIFSNNFWHSSYLDNLLFIVREVIKEKVYFIVIAMCTYNKGRAND</sequence>
<feature type="transmembrane region" description="Helical" evidence="1">
    <location>
        <begin position="12"/>
        <end position="33"/>
    </location>
</feature>
<gene>
    <name evidence="2" type="ORF">Mgra_00010130</name>
</gene>
<evidence type="ECO:0000256" key="1">
    <source>
        <dbReference type="SAM" id="Phobius"/>
    </source>
</evidence>
<dbReference type="Proteomes" id="UP000605970">
    <property type="component" value="Unassembled WGS sequence"/>
</dbReference>
<keyword evidence="3" id="KW-1185">Reference proteome</keyword>
<evidence type="ECO:0000313" key="3">
    <source>
        <dbReference type="Proteomes" id="UP000605970"/>
    </source>
</evidence>
<organism evidence="2 3">
    <name type="scientific">Meloidogyne graminicola</name>
    <dbReference type="NCBI Taxonomy" id="189291"/>
    <lineage>
        <taxon>Eukaryota</taxon>
        <taxon>Metazoa</taxon>
        <taxon>Ecdysozoa</taxon>
        <taxon>Nematoda</taxon>
        <taxon>Chromadorea</taxon>
        <taxon>Rhabditida</taxon>
        <taxon>Tylenchina</taxon>
        <taxon>Tylenchomorpha</taxon>
        <taxon>Tylenchoidea</taxon>
        <taxon>Meloidogynidae</taxon>
        <taxon>Meloidogyninae</taxon>
        <taxon>Meloidogyne</taxon>
    </lineage>
</organism>
<name>A0A8S9ZAW0_9BILA</name>
<protein>
    <submittedName>
        <fullName evidence="2">Uncharacterized protein</fullName>
    </submittedName>
</protein>
<reference evidence="2" key="1">
    <citation type="journal article" date="2020" name="Ecol. Evol.">
        <title>Genome structure and content of the rice root-knot nematode (Meloidogyne graminicola).</title>
        <authorList>
            <person name="Phan N.T."/>
            <person name="Danchin E.G.J."/>
            <person name="Klopp C."/>
            <person name="Perfus-Barbeoch L."/>
            <person name="Kozlowski D.K."/>
            <person name="Koutsovoulos G.D."/>
            <person name="Lopez-Roques C."/>
            <person name="Bouchez O."/>
            <person name="Zahm M."/>
            <person name="Besnard G."/>
            <person name="Bellafiore S."/>
        </authorList>
    </citation>
    <scope>NUCLEOTIDE SEQUENCE</scope>
    <source>
        <strain evidence="2">VN-18</strain>
    </source>
</reference>
<accession>A0A8S9ZAW0</accession>
<dbReference type="AlphaFoldDB" id="A0A8S9ZAW0"/>
<keyword evidence="1" id="KW-0472">Membrane</keyword>
<comment type="caution">
    <text evidence="2">The sequence shown here is derived from an EMBL/GenBank/DDBJ whole genome shotgun (WGS) entry which is preliminary data.</text>
</comment>
<dbReference type="EMBL" id="JABEBT010000224">
    <property type="protein sequence ID" value="KAF7623573.1"/>
    <property type="molecule type" value="Genomic_DNA"/>
</dbReference>
<proteinExistence type="predicted"/>